<dbReference type="Pfam" id="PF00144">
    <property type="entry name" value="Beta-lactamase"/>
    <property type="match status" value="1"/>
</dbReference>
<proteinExistence type="predicted"/>
<comment type="caution">
    <text evidence="3">The sequence shown here is derived from an EMBL/GenBank/DDBJ whole genome shotgun (WGS) entry which is preliminary data.</text>
</comment>
<dbReference type="InterPro" id="IPR050491">
    <property type="entry name" value="AmpC-like"/>
</dbReference>
<dbReference type="InterPro" id="IPR001466">
    <property type="entry name" value="Beta-lactam-related"/>
</dbReference>
<dbReference type="EMBL" id="JBHSQN010000002">
    <property type="protein sequence ID" value="MFC6010288.1"/>
    <property type="molecule type" value="Genomic_DNA"/>
</dbReference>
<reference evidence="4" key="1">
    <citation type="journal article" date="2019" name="Int. J. Syst. Evol. Microbiol.">
        <title>The Global Catalogue of Microorganisms (GCM) 10K type strain sequencing project: providing services to taxonomists for standard genome sequencing and annotation.</title>
        <authorList>
            <consortium name="The Broad Institute Genomics Platform"/>
            <consortium name="The Broad Institute Genome Sequencing Center for Infectious Disease"/>
            <person name="Wu L."/>
            <person name="Ma J."/>
        </authorList>
    </citation>
    <scope>NUCLEOTIDE SEQUENCE [LARGE SCALE GENOMIC DNA]</scope>
    <source>
        <strain evidence="4">CCUG 36956</strain>
    </source>
</reference>
<dbReference type="PANTHER" id="PTHR46825:SF7">
    <property type="entry name" value="D-ALANYL-D-ALANINE CARBOXYPEPTIDASE"/>
    <property type="match status" value="1"/>
</dbReference>
<evidence type="ECO:0000313" key="3">
    <source>
        <dbReference type="EMBL" id="MFC6010288.1"/>
    </source>
</evidence>
<feature type="chain" id="PRO_5045889342" evidence="1">
    <location>
        <begin position="22"/>
        <end position="362"/>
    </location>
</feature>
<name>A0ABW1JNQ2_9NOCA</name>
<dbReference type="GO" id="GO:0016787">
    <property type="term" value="F:hydrolase activity"/>
    <property type="evidence" value="ECO:0007669"/>
    <property type="project" value="UniProtKB-KW"/>
</dbReference>
<dbReference type="Proteomes" id="UP001596223">
    <property type="component" value="Unassembled WGS sequence"/>
</dbReference>
<keyword evidence="3" id="KW-0378">Hydrolase</keyword>
<evidence type="ECO:0000256" key="1">
    <source>
        <dbReference type="SAM" id="SignalP"/>
    </source>
</evidence>
<protein>
    <submittedName>
        <fullName evidence="3">Serine hydrolase domain-containing protein</fullName>
        <ecNumber evidence="3">3.-.-.-</ecNumber>
    </submittedName>
</protein>
<organism evidence="3 4">
    <name type="scientific">Nocardia lasii</name>
    <dbReference type="NCBI Taxonomy" id="1616107"/>
    <lineage>
        <taxon>Bacteria</taxon>
        <taxon>Bacillati</taxon>
        <taxon>Actinomycetota</taxon>
        <taxon>Actinomycetes</taxon>
        <taxon>Mycobacteriales</taxon>
        <taxon>Nocardiaceae</taxon>
        <taxon>Nocardia</taxon>
    </lineage>
</organism>
<keyword evidence="1" id="KW-0732">Signal</keyword>
<dbReference type="InterPro" id="IPR012338">
    <property type="entry name" value="Beta-lactam/transpept-like"/>
</dbReference>
<dbReference type="EC" id="3.-.-.-" evidence="3"/>
<feature type="domain" description="Beta-lactamase-related" evidence="2">
    <location>
        <begin position="38"/>
        <end position="348"/>
    </location>
</feature>
<keyword evidence="4" id="KW-1185">Reference proteome</keyword>
<dbReference type="PANTHER" id="PTHR46825">
    <property type="entry name" value="D-ALANYL-D-ALANINE-CARBOXYPEPTIDASE/ENDOPEPTIDASE AMPH"/>
    <property type="match status" value="1"/>
</dbReference>
<dbReference type="RefSeq" id="WP_378599990.1">
    <property type="nucleotide sequence ID" value="NZ_JBHSQN010000002.1"/>
</dbReference>
<gene>
    <name evidence="3" type="ORF">ACFP3H_04440</name>
</gene>
<feature type="signal peptide" evidence="1">
    <location>
        <begin position="1"/>
        <end position="21"/>
    </location>
</feature>
<evidence type="ECO:0000313" key="4">
    <source>
        <dbReference type="Proteomes" id="UP001596223"/>
    </source>
</evidence>
<sequence length="362" mass="37046">MRTLTVAICAVALLISGSAVGSAEPVAVRADLEGVVRSGAVGGIATVTERGENVVATAGRAEIGSGAPISAEVAQYVRVGSVTKTFTAAIVLQLVSEGRVELDASVETYLPGVLVGDGVDGRAITVRQVLGHRSGLPEPASAELDEYRAAVEGRTFTPAQEISLALAQPARFAPGARFEYTNANYIVAGMVIEAVTGRTYVEELRGRILGPLGLSNTYLPATGETGLRAPHPTGYSTMDGSVTDTTRMEPSLPWAAGALVSTGADLNRFYLALLAGQVVPLPQVRAMLDGVDMGNGDGMSYGLGVGYAELPCGAQYVGHIGGVRGFTTISGATAEGRAVTYSFTGTPSALDIGGLLARALCG</sequence>
<accession>A0ABW1JNQ2</accession>
<dbReference type="SUPFAM" id="SSF56601">
    <property type="entry name" value="beta-lactamase/transpeptidase-like"/>
    <property type="match status" value="1"/>
</dbReference>
<evidence type="ECO:0000259" key="2">
    <source>
        <dbReference type="Pfam" id="PF00144"/>
    </source>
</evidence>
<dbReference type="Gene3D" id="3.40.710.10">
    <property type="entry name" value="DD-peptidase/beta-lactamase superfamily"/>
    <property type="match status" value="1"/>
</dbReference>